<feature type="signal peptide" evidence="1">
    <location>
        <begin position="1"/>
        <end position="21"/>
    </location>
</feature>
<evidence type="ECO:0000313" key="3">
    <source>
        <dbReference type="Proteomes" id="UP000184096"/>
    </source>
</evidence>
<dbReference type="Proteomes" id="UP000184096">
    <property type="component" value="Chromosome I"/>
</dbReference>
<accession>A0A1M7UP83</accession>
<dbReference type="RefSeq" id="WP_072826536.1">
    <property type="nucleotide sequence ID" value="NZ_LT670849.1"/>
</dbReference>
<feature type="chain" id="PRO_5012907146" description="Protease inhibitor Inh" evidence="1">
    <location>
        <begin position="22"/>
        <end position="125"/>
    </location>
</feature>
<gene>
    <name evidence="2" type="ORF">SAMN05444170_6080</name>
</gene>
<evidence type="ECO:0000256" key="1">
    <source>
        <dbReference type="SAM" id="SignalP"/>
    </source>
</evidence>
<organism evidence="2 3">
    <name type="scientific">Bradyrhizobium erythrophlei</name>
    <dbReference type="NCBI Taxonomy" id="1437360"/>
    <lineage>
        <taxon>Bacteria</taxon>
        <taxon>Pseudomonadati</taxon>
        <taxon>Pseudomonadota</taxon>
        <taxon>Alphaproteobacteria</taxon>
        <taxon>Hyphomicrobiales</taxon>
        <taxon>Nitrobacteraceae</taxon>
        <taxon>Bradyrhizobium</taxon>
    </lineage>
</organism>
<dbReference type="AlphaFoldDB" id="A0A1M7UP83"/>
<protein>
    <recommendedName>
        <fullName evidence="4">Protease inhibitor Inh</fullName>
    </recommendedName>
</protein>
<evidence type="ECO:0008006" key="4">
    <source>
        <dbReference type="Google" id="ProtNLM"/>
    </source>
</evidence>
<keyword evidence="1" id="KW-0732">Signal</keyword>
<dbReference type="OrthoDB" id="8250056at2"/>
<proteinExistence type="predicted"/>
<sequence>MRLTTLALGLTAACLATAASAQTVNLTGTYRCIQMCRDGAIGAPTFVTQNGDAVNLTTETGESYRAWPDWNAPASRLWIEARGESAVYSPDGMRIQFDDGRVWQRVIGPPVGVTVGRAPVVYYGR</sequence>
<keyword evidence="3" id="KW-1185">Reference proteome</keyword>
<name>A0A1M7UP83_9BRAD</name>
<reference evidence="3" key="1">
    <citation type="submission" date="2016-11" db="EMBL/GenBank/DDBJ databases">
        <authorList>
            <person name="Varghese N."/>
            <person name="Submissions S."/>
        </authorList>
    </citation>
    <scope>NUCLEOTIDE SEQUENCE [LARGE SCALE GENOMIC DNA]</scope>
    <source>
        <strain evidence="3">GAS401</strain>
    </source>
</reference>
<evidence type="ECO:0000313" key="2">
    <source>
        <dbReference type="EMBL" id="SHN84843.1"/>
    </source>
</evidence>
<dbReference type="EMBL" id="LT670849">
    <property type="protein sequence ID" value="SHN84843.1"/>
    <property type="molecule type" value="Genomic_DNA"/>
</dbReference>